<evidence type="ECO:0000313" key="2">
    <source>
        <dbReference type="EMBL" id="MCW4628538.1"/>
    </source>
</evidence>
<accession>A0ABT3KDF8</accession>
<proteinExistence type="predicted"/>
<sequence length="202" mass="22250">MTNKIKPVSFVPRFFGAFGHFLKYMVSGDYAARCQSVDQGEQFAFEVEPKVITKEVEVIREIEVAAPALDTVNADGAHQLLQLLQQEARFIDFIQESIDDYSDADVGAASRQIHAGCAKVLKQHFTIDVVSMDVVNTAVENSRVEVPSGYDAKQIKLEGRVEGDGPYAGTLIHPGWKVTETRLPKITNTDSLNILAPAEIEV</sequence>
<name>A0ABT3KDF8_9GAMM</name>
<dbReference type="InterPro" id="IPR021212">
    <property type="entry name" value="DUF2760"/>
</dbReference>
<evidence type="ECO:0000313" key="3">
    <source>
        <dbReference type="Proteomes" id="UP001431181"/>
    </source>
</evidence>
<dbReference type="Proteomes" id="UP001431181">
    <property type="component" value="Unassembled WGS sequence"/>
</dbReference>
<keyword evidence="3" id="KW-1185">Reference proteome</keyword>
<organism evidence="2 3">
    <name type="scientific">Marinomonas rhodophyticola</name>
    <dbReference type="NCBI Taxonomy" id="2992803"/>
    <lineage>
        <taxon>Bacteria</taxon>
        <taxon>Pseudomonadati</taxon>
        <taxon>Pseudomonadota</taxon>
        <taxon>Gammaproteobacteria</taxon>
        <taxon>Oceanospirillales</taxon>
        <taxon>Oceanospirillaceae</taxon>
        <taxon>Marinomonas</taxon>
    </lineage>
</organism>
<protein>
    <submittedName>
        <fullName evidence="2">DUF2760 domain-containing protein</fullName>
    </submittedName>
</protein>
<dbReference type="RefSeq" id="WP_265217748.1">
    <property type="nucleotide sequence ID" value="NZ_JAPEUL010000004.1"/>
</dbReference>
<comment type="caution">
    <text evidence="2">The sequence shown here is derived from an EMBL/GenBank/DDBJ whole genome shotgun (WGS) entry which is preliminary data.</text>
</comment>
<gene>
    <name evidence="2" type="ORF">ONZ52_05750</name>
</gene>
<evidence type="ECO:0000259" key="1">
    <source>
        <dbReference type="Pfam" id="PF10816"/>
    </source>
</evidence>
<reference evidence="2" key="1">
    <citation type="submission" date="2022-11" db="EMBL/GenBank/DDBJ databases">
        <title>Marinomonas sp. nov., isolated from marine algae.</title>
        <authorList>
            <person name="Choi D.G."/>
            <person name="Kim J.M."/>
            <person name="Lee J.K."/>
            <person name="Baek J.H."/>
            <person name="Jeon C.O."/>
        </authorList>
    </citation>
    <scope>NUCLEOTIDE SEQUENCE</scope>
    <source>
        <strain evidence="2">KJ51-3</strain>
    </source>
</reference>
<dbReference type="EMBL" id="JAPEUL010000004">
    <property type="protein sequence ID" value="MCW4628538.1"/>
    <property type="molecule type" value="Genomic_DNA"/>
</dbReference>
<feature type="domain" description="DUF2760" evidence="1">
    <location>
        <begin position="75"/>
        <end position="201"/>
    </location>
</feature>
<dbReference type="Pfam" id="PF10816">
    <property type="entry name" value="DUF2760"/>
    <property type="match status" value="1"/>
</dbReference>